<evidence type="ECO:0000256" key="4">
    <source>
        <dbReference type="ARBA" id="ARBA00023163"/>
    </source>
</evidence>
<dbReference type="Gene3D" id="1.10.1740.10">
    <property type="match status" value="1"/>
</dbReference>
<evidence type="ECO:0000313" key="8">
    <source>
        <dbReference type="Proteomes" id="UP000027982"/>
    </source>
</evidence>
<keyword evidence="2" id="KW-0805">Transcription regulation</keyword>
<comment type="similarity">
    <text evidence="1">Belongs to the sigma-70 factor family. ECF subfamily.</text>
</comment>
<dbReference type="InterPro" id="IPR014284">
    <property type="entry name" value="RNA_pol_sigma-70_dom"/>
</dbReference>
<dbReference type="SUPFAM" id="SSF88946">
    <property type="entry name" value="Sigma2 domain of RNA polymerase sigma factors"/>
    <property type="match status" value="1"/>
</dbReference>
<dbReference type="SUPFAM" id="SSF88659">
    <property type="entry name" value="Sigma3 and sigma4 domains of RNA polymerase sigma factors"/>
    <property type="match status" value="1"/>
</dbReference>
<dbReference type="InterPro" id="IPR036388">
    <property type="entry name" value="WH-like_DNA-bd_sf"/>
</dbReference>
<feature type="domain" description="RNA polymerase sigma factor 70 region 4 type 2" evidence="6">
    <location>
        <begin position="123"/>
        <end position="175"/>
    </location>
</feature>
<name>A0A068NUU6_FIMGI</name>
<sequence>MEVVEWDEGWEATLVVAARAGDLGAFDSLVRRYRPALVVLASQILRTRDQAEDAAQDAFLAAYAALPQLQDPSRFGAWLGTIARHRARRLAMGQRREVVPIDAVILSYTPALAEKAAANDDRKAIRCALDRLPGEILPVVELYYLDEWSVREIASLLDLPITTVKWRLHTGRKLLRNLLPDLEEENERELL</sequence>
<feature type="domain" description="RNA polymerase sigma-70 region 2" evidence="5">
    <location>
        <begin position="29"/>
        <end position="96"/>
    </location>
</feature>
<keyword evidence="3" id="KW-0731">Sigma factor</keyword>
<dbReference type="PANTHER" id="PTHR43133">
    <property type="entry name" value="RNA POLYMERASE ECF-TYPE SIGMA FACTO"/>
    <property type="match status" value="1"/>
</dbReference>
<dbReference type="GO" id="GO:0003677">
    <property type="term" value="F:DNA binding"/>
    <property type="evidence" value="ECO:0007669"/>
    <property type="project" value="InterPro"/>
</dbReference>
<evidence type="ECO:0000313" key="7">
    <source>
        <dbReference type="EMBL" id="AIE87112.1"/>
    </source>
</evidence>
<evidence type="ECO:0000259" key="6">
    <source>
        <dbReference type="Pfam" id="PF08281"/>
    </source>
</evidence>
<dbReference type="RefSeq" id="WP_025228966.1">
    <property type="nucleotide sequence ID" value="NZ_CP007139.1"/>
</dbReference>
<dbReference type="Proteomes" id="UP000027982">
    <property type="component" value="Chromosome"/>
</dbReference>
<dbReference type="InterPro" id="IPR013324">
    <property type="entry name" value="RNA_pol_sigma_r3/r4-like"/>
</dbReference>
<dbReference type="InterPro" id="IPR039425">
    <property type="entry name" value="RNA_pol_sigma-70-like"/>
</dbReference>
<dbReference type="Gene3D" id="1.10.10.10">
    <property type="entry name" value="Winged helix-like DNA-binding domain superfamily/Winged helix DNA-binding domain"/>
    <property type="match status" value="1"/>
</dbReference>
<dbReference type="CDD" id="cd06171">
    <property type="entry name" value="Sigma70_r4"/>
    <property type="match status" value="1"/>
</dbReference>
<dbReference type="GO" id="GO:0016987">
    <property type="term" value="F:sigma factor activity"/>
    <property type="evidence" value="ECO:0007669"/>
    <property type="project" value="UniProtKB-KW"/>
</dbReference>
<gene>
    <name evidence="7" type="ORF">OP10G_3744</name>
</gene>
<keyword evidence="4" id="KW-0804">Transcription</keyword>
<dbReference type="Pfam" id="PF08281">
    <property type="entry name" value="Sigma70_r4_2"/>
    <property type="match status" value="1"/>
</dbReference>
<dbReference type="InterPro" id="IPR013325">
    <property type="entry name" value="RNA_pol_sigma_r2"/>
</dbReference>
<dbReference type="HOGENOM" id="CLU_047691_3_0_0"/>
<keyword evidence="8" id="KW-1185">Reference proteome</keyword>
<organism evidence="7 8">
    <name type="scientific">Fimbriimonas ginsengisoli Gsoil 348</name>
    <dbReference type="NCBI Taxonomy" id="661478"/>
    <lineage>
        <taxon>Bacteria</taxon>
        <taxon>Bacillati</taxon>
        <taxon>Armatimonadota</taxon>
        <taxon>Fimbriimonadia</taxon>
        <taxon>Fimbriimonadales</taxon>
        <taxon>Fimbriimonadaceae</taxon>
        <taxon>Fimbriimonas</taxon>
    </lineage>
</organism>
<proteinExistence type="inferred from homology"/>
<dbReference type="EMBL" id="CP007139">
    <property type="protein sequence ID" value="AIE87112.1"/>
    <property type="molecule type" value="Genomic_DNA"/>
</dbReference>
<evidence type="ECO:0000256" key="3">
    <source>
        <dbReference type="ARBA" id="ARBA00023082"/>
    </source>
</evidence>
<evidence type="ECO:0000256" key="1">
    <source>
        <dbReference type="ARBA" id="ARBA00010641"/>
    </source>
</evidence>
<evidence type="ECO:0000259" key="5">
    <source>
        <dbReference type="Pfam" id="PF04542"/>
    </source>
</evidence>
<dbReference type="NCBIfam" id="TIGR02937">
    <property type="entry name" value="sigma70-ECF"/>
    <property type="match status" value="1"/>
</dbReference>
<dbReference type="PANTHER" id="PTHR43133:SF51">
    <property type="entry name" value="RNA POLYMERASE SIGMA FACTOR"/>
    <property type="match status" value="1"/>
</dbReference>
<reference evidence="7 8" key="1">
    <citation type="journal article" date="2014" name="PLoS ONE">
        <title>The first complete genome sequence of the class fimbriimonadia in the phylum armatimonadetes.</title>
        <authorList>
            <person name="Hu Z.Y."/>
            <person name="Wang Y.Z."/>
            <person name="Im W.T."/>
            <person name="Wang S.Y."/>
            <person name="Zhao G.P."/>
            <person name="Zheng H.J."/>
            <person name="Quan Z.X."/>
        </authorList>
    </citation>
    <scope>NUCLEOTIDE SEQUENCE [LARGE SCALE GENOMIC DNA]</scope>
    <source>
        <strain evidence="7">Gsoil 348</strain>
    </source>
</reference>
<dbReference type="OrthoDB" id="9795666at2"/>
<dbReference type="eggNOG" id="COG1595">
    <property type="taxonomic scope" value="Bacteria"/>
</dbReference>
<protein>
    <submittedName>
        <fullName evidence="7">RNA polymerase sigma factor SigW-like protein</fullName>
    </submittedName>
</protein>
<dbReference type="AlphaFoldDB" id="A0A068NUU6"/>
<dbReference type="InterPro" id="IPR013249">
    <property type="entry name" value="RNA_pol_sigma70_r4_t2"/>
</dbReference>
<accession>A0A068NUU6</accession>
<evidence type="ECO:0000256" key="2">
    <source>
        <dbReference type="ARBA" id="ARBA00023015"/>
    </source>
</evidence>
<dbReference type="Pfam" id="PF04542">
    <property type="entry name" value="Sigma70_r2"/>
    <property type="match status" value="1"/>
</dbReference>
<dbReference type="STRING" id="661478.OP10G_3744"/>
<dbReference type="GO" id="GO:0006352">
    <property type="term" value="P:DNA-templated transcription initiation"/>
    <property type="evidence" value="ECO:0007669"/>
    <property type="project" value="InterPro"/>
</dbReference>
<dbReference type="KEGG" id="fgi:OP10G_3744"/>
<dbReference type="InterPro" id="IPR007627">
    <property type="entry name" value="RNA_pol_sigma70_r2"/>
</dbReference>